<dbReference type="RefSeq" id="WP_058713194.1">
    <property type="nucleotide sequence ID" value="NZ_LDQV01000012.1"/>
</dbReference>
<organism evidence="1 2">
    <name type="scientific">Exiguobacterium indicum</name>
    <dbReference type="NCBI Taxonomy" id="296995"/>
    <lineage>
        <taxon>Bacteria</taxon>
        <taxon>Bacillati</taxon>
        <taxon>Bacillota</taxon>
        <taxon>Bacilli</taxon>
        <taxon>Bacillales</taxon>
        <taxon>Bacillales Family XII. Incertae Sedis</taxon>
        <taxon>Exiguobacterium</taxon>
    </lineage>
</organism>
<proteinExistence type="predicted"/>
<evidence type="ECO:0000313" key="1">
    <source>
        <dbReference type="EMBL" id="KTR27904.1"/>
    </source>
</evidence>
<protein>
    <recommendedName>
        <fullName evidence="3">Phage protein</fullName>
    </recommendedName>
</protein>
<reference evidence="1 2" key="1">
    <citation type="journal article" date="2016" name="Front. Microbiol.">
        <title>Genomic Resource of Rice Seed Associated Bacteria.</title>
        <authorList>
            <person name="Midha S."/>
            <person name="Bansal K."/>
            <person name="Sharma S."/>
            <person name="Kumar N."/>
            <person name="Patil P.P."/>
            <person name="Chaudhry V."/>
            <person name="Patil P.B."/>
        </authorList>
    </citation>
    <scope>NUCLEOTIDE SEQUENCE [LARGE SCALE GENOMIC DNA]</scope>
    <source>
        <strain evidence="1 2">RSA11</strain>
    </source>
</reference>
<gene>
    <name evidence="1" type="ORF">RSA11_04370</name>
</gene>
<dbReference type="Pfam" id="PF12206">
    <property type="entry name" value="DUF3599"/>
    <property type="match status" value="1"/>
</dbReference>
<name>A0AAW3MDP1_9BACL</name>
<dbReference type="Gene3D" id="2.40.10.370">
    <property type="entry name" value="Protein of unknown function DUF3599"/>
    <property type="match status" value="1"/>
</dbReference>
<dbReference type="EMBL" id="LDQV01000012">
    <property type="protein sequence ID" value="KTR27904.1"/>
    <property type="molecule type" value="Genomic_DNA"/>
</dbReference>
<accession>A0AAW3MDP1</accession>
<dbReference type="AlphaFoldDB" id="A0AAW3MDP1"/>
<dbReference type="InterPro" id="IPR038667">
    <property type="entry name" value="XkdH-like_sf"/>
</dbReference>
<dbReference type="Proteomes" id="UP000072605">
    <property type="component" value="Unassembled WGS sequence"/>
</dbReference>
<dbReference type="InterPro" id="IPR024556">
    <property type="entry name" value="DUF3599"/>
</dbReference>
<evidence type="ECO:0008006" key="3">
    <source>
        <dbReference type="Google" id="ProtNLM"/>
    </source>
</evidence>
<evidence type="ECO:0000313" key="2">
    <source>
        <dbReference type="Proteomes" id="UP000072605"/>
    </source>
</evidence>
<sequence>MSYDKLLSDRANIYHLDKTSSGGGYGLPSEDAFSYPSTPDAVNVPCYLVRGRGALVQTDSMRVSSSDDLAHFKITADLLEGDKVVIDGSVYIAGKPYKVKQHHIECPLKREAPL</sequence>
<comment type="caution">
    <text evidence="1">The sequence shown here is derived from an EMBL/GenBank/DDBJ whole genome shotgun (WGS) entry which is preliminary data.</text>
</comment>